<reference evidence="4" key="1">
    <citation type="submission" date="2021-02" db="EMBL/GenBank/DDBJ databases">
        <authorList>
            <person name="Nowell W R."/>
        </authorList>
    </citation>
    <scope>NUCLEOTIDE SEQUENCE</scope>
</reference>
<dbReference type="InterPro" id="IPR013098">
    <property type="entry name" value="Ig_I-set"/>
</dbReference>
<comment type="caution">
    <text evidence="4">The sequence shown here is derived from an EMBL/GenBank/DDBJ whole genome shotgun (WGS) entry which is preliminary data.</text>
</comment>
<evidence type="ECO:0000256" key="1">
    <source>
        <dbReference type="ARBA" id="ARBA00023157"/>
    </source>
</evidence>
<dbReference type="PROSITE" id="PS50835">
    <property type="entry name" value="IG_LIKE"/>
    <property type="match status" value="1"/>
</dbReference>
<keyword evidence="2" id="KW-0393">Immunoglobulin domain</keyword>
<dbReference type="FunFam" id="2.60.40.10:FF:000032">
    <property type="entry name" value="palladin isoform X1"/>
    <property type="match status" value="1"/>
</dbReference>
<gene>
    <name evidence="4" type="ORF">TIS948_LOCUS12766</name>
</gene>
<evidence type="ECO:0000256" key="2">
    <source>
        <dbReference type="ARBA" id="ARBA00023319"/>
    </source>
</evidence>
<dbReference type="Proteomes" id="UP000663825">
    <property type="component" value="Unassembled WGS sequence"/>
</dbReference>
<dbReference type="PANTHER" id="PTHR47633">
    <property type="entry name" value="IMMUNOGLOBULIN"/>
    <property type="match status" value="1"/>
</dbReference>
<evidence type="ECO:0000259" key="3">
    <source>
        <dbReference type="PROSITE" id="PS50835"/>
    </source>
</evidence>
<protein>
    <recommendedName>
        <fullName evidence="3">Ig-like domain-containing protein</fullName>
    </recommendedName>
</protein>
<feature type="domain" description="Ig-like" evidence="3">
    <location>
        <begin position="161"/>
        <end position="250"/>
    </location>
</feature>
<dbReference type="AlphaFoldDB" id="A0A817QIV2"/>
<dbReference type="Gene3D" id="2.60.40.10">
    <property type="entry name" value="Immunoglobulins"/>
    <property type="match status" value="2"/>
</dbReference>
<keyword evidence="1" id="KW-1015">Disulfide bond</keyword>
<dbReference type="PANTHER" id="PTHR47633:SF4">
    <property type="entry name" value="MYOPALLADIN ISOFORM X1"/>
    <property type="match status" value="1"/>
</dbReference>
<dbReference type="EMBL" id="CAJNXB010001944">
    <property type="protein sequence ID" value="CAF3204120.1"/>
    <property type="molecule type" value="Genomic_DNA"/>
</dbReference>
<organism evidence="4 5">
    <name type="scientific">Rotaria socialis</name>
    <dbReference type="NCBI Taxonomy" id="392032"/>
    <lineage>
        <taxon>Eukaryota</taxon>
        <taxon>Metazoa</taxon>
        <taxon>Spiralia</taxon>
        <taxon>Gnathifera</taxon>
        <taxon>Rotifera</taxon>
        <taxon>Eurotatoria</taxon>
        <taxon>Bdelloidea</taxon>
        <taxon>Philodinida</taxon>
        <taxon>Philodinidae</taxon>
        <taxon>Rotaria</taxon>
    </lineage>
</organism>
<name>A0A817QIV2_9BILA</name>
<dbReference type="OrthoDB" id="504170at2759"/>
<accession>A0A817QIV2</accession>
<dbReference type="InterPro" id="IPR013783">
    <property type="entry name" value="Ig-like_fold"/>
</dbReference>
<evidence type="ECO:0000313" key="5">
    <source>
        <dbReference type="Proteomes" id="UP000663825"/>
    </source>
</evidence>
<sequence length="254" mass="28814">MLLKNLEKAKYSDTTLAPDAVVPVEEVAPTEVEKKIEKVEPKKKEETQKQKQTDESKFKFIKYIASQNLMECDSLTIDCTCQGRDDDDLELIWLRNNKKIAKNRDFRHECEQNTFKLIVTAAFPDDSDVFSALLKSKLTNNEQFSSCSVIIQARDKEPLDPSFVQFPQSIRLEKGGKAKFNCKISGSTPMTAQWNFNGKPLDHESNQFILTNDETEFSLETLVVLAADQGQYFVIISNDKGQVTAAYSLHVDQS</sequence>
<evidence type="ECO:0000313" key="4">
    <source>
        <dbReference type="EMBL" id="CAF3204120.1"/>
    </source>
</evidence>
<proteinExistence type="predicted"/>
<dbReference type="Pfam" id="PF07679">
    <property type="entry name" value="I-set"/>
    <property type="match status" value="2"/>
</dbReference>
<dbReference type="InterPro" id="IPR036179">
    <property type="entry name" value="Ig-like_dom_sf"/>
</dbReference>
<dbReference type="SUPFAM" id="SSF48726">
    <property type="entry name" value="Immunoglobulin"/>
    <property type="match status" value="2"/>
</dbReference>
<dbReference type="InterPro" id="IPR007110">
    <property type="entry name" value="Ig-like_dom"/>
</dbReference>